<evidence type="ECO:0000256" key="1">
    <source>
        <dbReference type="SAM" id="SignalP"/>
    </source>
</evidence>
<evidence type="ECO:0000313" key="3">
    <source>
        <dbReference type="Proteomes" id="UP000054893"/>
    </source>
</evidence>
<name>A0A158FQ05_CABSO</name>
<dbReference type="AlphaFoldDB" id="A0A158FQ05"/>
<proteinExistence type="predicted"/>
<dbReference type="Pfam" id="PF13663">
    <property type="entry name" value="DUF4148"/>
    <property type="match status" value="1"/>
</dbReference>
<accession>A0A158FQ05</accession>
<keyword evidence="1" id="KW-0732">Signal</keyword>
<feature type="chain" id="PRO_5007810256" evidence="1">
    <location>
        <begin position="24"/>
        <end position="107"/>
    </location>
</feature>
<reference evidence="2 3" key="1">
    <citation type="submission" date="2016-01" db="EMBL/GenBank/DDBJ databases">
        <authorList>
            <person name="Oliw E.H."/>
        </authorList>
    </citation>
    <scope>NUCLEOTIDE SEQUENCE [LARGE SCALE GENOMIC DNA]</scope>
    <source>
        <strain evidence="2">LMG 22029</strain>
    </source>
</reference>
<dbReference type="InterPro" id="IPR025421">
    <property type="entry name" value="DUF4148"/>
</dbReference>
<evidence type="ECO:0000313" key="2">
    <source>
        <dbReference type="EMBL" id="SAL21845.1"/>
    </source>
</evidence>
<dbReference type="Proteomes" id="UP000054893">
    <property type="component" value="Unassembled WGS sequence"/>
</dbReference>
<gene>
    <name evidence="2" type="ORF">AWB64_01630</name>
</gene>
<feature type="signal peptide" evidence="1">
    <location>
        <begin position="1"/>
        <end position="23"/>
    </location>
</feature>
<dbReference type="RefSeq" id="WP_060818154.1">
    <property type="nucleotide sequence ID" value="NZ_FCOC02000003.1"/>
</dbReference>
<dbReference type="OrthoDB" id="9112534at2"/>
<protein>
    <submittedName>
        <fullName evidence="2">Membrane protein</fullName>
    </submittedName>
</protein>
<sequence>MLKTLIPAVVLAASLGAPVLANAQQSSDTVTRAAVKADLVQMERSGYNVEGDHTSYPAQTQAAEQRVETSQGVMATSYGPSVTGSSAAGTRALVAQPDGARSTYFGQ</sequence>
<dbReference type="EMBL" id="FCOC02000003">
    <property type="protein sequence ID" value="SAL21845.1"/>
    <property type="molecule type" value="Genomic_DNA"/>
</dbReference>
<organism evidence="2 3">
    <name type="scientific">Caballeronia sordidicola</name>
    <name type="common">Burkholderia sordidicola</name>
    <dbReference type="NCBI Taxonomy" id="196367"/>
    <lineage>
        <taxon>Bacteria</taxon>
        <taxon>Pseudomonadati</taxon>
        <taxon>Pseudomonadota</taxon>
        <taxon>Betaproteobacteria</taxon>
        <taxon>Burkholderiales</taxon>
        <taxon>Burkholderiaceae</taxon>
        <taxon>Caballeronia</taxon>
    </lineage>
</organism>